<evidence type="ECO:0000313" key="3">
    <source>
        <dbReference type="Proteomes" id="UP000246464"/>
    </source>
</evidence>
<feature type="region of interest" description="Disordered" evidence="1">
    <location>
        <begin position="72"/>
        <end position="106"/>
    </location>
</feature>
<keyword evidence="3" id="KW-1185">Reference proteome</keyword>
<feature type="compositionally biased region" description="Polar residues" evidence="1">
    <location>
        <begin position="87"/>
        <end position="106"/>
    </location>
</feature>
<gene>
    <name evidence="2" type="ORF">SMAX5B_014842</name>
</gene>
<dbReference type="AlphaFoldDB" id="A0A2U9C552"/>
<name>A0A2U9C552_SCOMX</name>
<evidence type="ECO:0000256" key="1">
    <source>
        <dbReference type="SAM" id="MobiDB-lite"/>
    </source>
</evidence>
<dbReference type="EMBL" id="CP026253">
    <property type="protein sequence ID" value="AWP10172.1"/>
    <property type="molecule type" value="Genomic_DNA"/>
</dbReference>
<proteinExistence type="predicted"/>
<reference evidence="2 3" key="1">
    <citation type="submission" date="2017-12" db="EMBL/GenBank/DDBJ databases">
        <title>Integrating genomic resources of turbot (Scophthalmus maximus) in depth evaluation of genetic and physical mapping variation across individuals.</title>
        <authorList>
            <person name="Martinez P."/>
        </authorList>
    </citation>
    <scope>NUCLEOTIDE SEQUENCE [LARGE SCALE GENOMIC DNA]</scope>
</reference>
<dbReference type="Proteomes" id="UP000246464">
    <property type="component" value="Chromosome 11"/>
</dbReference>
<organism evidence="2 3">
    <name type="scientific">Scophthalmus maximus</name>
    <name type="common">Turbot</name>
    <name type="synonym">Psetta maxima</name>
    <dbReference type="NCBI Taxonomy" id="52904"/>
    <lineage>
        <taxon>Eukaryota</taxon>
        <taxon>Metazoa</taxon>
        <taxon>Chordata</taxon>
        <taxon>Craniata</taxon>
        <taxon>Vertebrata</taxon>
        <taxon>Euteleostomi</taxon>
        <taxon>Actinopterygii</taxon>
        <taxon>Neopterygii</taxon>
        <taxon>Teleostei</taxon>
        <taxon>Neoteleostei</taxon>
        <taxon>Acanthomorphata</taxon>
        <taxon>Carangaria</taxon>
        <taxon>Pleuronectiformes</taxon>
        <taxon>Pleuronectoidei</taxon>
        <taxon>Scophthalmidae</taxon>
        <taxon>Scophthalmus</taxon>
    </lineage>
</organism>
<accession>A0A2U9C552</accession>
<protein>
    <submittedName>
        <fullName evidence="2">Uncharacterized protein</fullName>
    </submittedName>
</protein>
<sequence length="106" mass="11487">MSLLLEVKKKLTVSRGTFVLLFRFGFGEDGHKRLYAPPANNVNKDPQPRADAACSSTGGIAGSNGRIRFPHGVQRSGIPPAALQCSAAPTQPQETTHMSRMAQQRR</sequence>
<evidence type="ECO:0000313" key="2">
    <source>
        <dbReference type="EMBL" id="AWP10172.1"/>
    </source>
</evidence>